<evidence type="ECO:0000256" key="1">
    <source>
        <dbReference type="SAM" id="Coils"/>
    </source>
</evidence>
<dbReference type="EMBL" id="LSBA01000004">
    <property type="protein sequence ID" value="KXZ22728.1"/>
    <property type="molecule type" value="Genomic_DNA"/>
</dbReference>
<dbReference type="AlphaFoldDB" id="A0A150FBI1"/>
<evidence type="ECO:0000313" key="3">
    <source>
        <dbReference type="Proteomes" id="UP000075430"/>
    </source>
</evidence>
<protein>
    <recommendedName>
        <fullName evidence="4">YtxH domain-containing protein</fullName>
    </recommendedName>
</protein>
<proteinExistence type="predicted"/>
<name>A0A150FBI1_9BACI</name>
<keyword evidence="1" id="KW-0175">Coiled coil</keyword>
<evidence type="ECO:0008006" key="4">
    <source>
        <dbReference type="Google" id="ProtNLM"/>
    </source>
</evidence>
<dbReference type="STRING" id="1793963.AXI58_08125"/>
<evidence type="ECO:0000313" key="2">
    <source>
        <dbReference type="EMBL" id="KXZ22728.1"/>
    </source>
</evidence>
<reference evidence="3" key="1">
    <citation type="submission" date="2016-02" db="EMBL/GenBank/DDBJ databases">
        <authorList>
            <person name="Dunlap C."/>
        </authorList>
    </citation>
    <scope>NUCLEOTIDE SEQUENCE [LARGE SCALE GENOMIC DNA]</scope>
    <source>
        <strain evidence="3">NRRL B-41092</strain>
    </source>
</reference>
<dbReference type="OrthoDB" id="2353585at2"/>
<comment type="caution">
    <text evidence="2">The sequence shown here is derived from an EMBL/GenBank/DDBJ whole genome shotgun (WGS) entry which is preliminary data.</text>
</comment>
<sequence>MKQKRMLAKAMLIGAAAGGALSLLHKPTREACSRSMQMCKERVKLYRSDSALLREDAAAKLAEAKRIANTLSNDLDFLNRQITELKKTTPKVIELLKETKEHFSKKTMN</sequence>
<organism evidence="2 3">
    <name type="scientific">Bacillus nakamurai</name>
    <dbReference type="NCBI Taxonomy" id="1793963"/>
    <lineage>
        <taxon>Bacteria</taxon>
        <taxon>Bacillati</taxon>
        <taxon>Bacillota</taxon>
        <taxon>Bacilli</taxon>
        <taxon>Bacillales</taxon>
        <taxon>Bacillaceae</taxon>
        <taxon>Bacillus</taxon>
    </lineage>
</organism>
<gene>
    <name evidence="2" type="ORF">AXI58_08125</name>
</gene>
<keyword evidence="3" id="KW-1185">Reference proteome</keyword>
<dbReference type="RefSeq" id="WP_061520318.1">
    <property type="nucleotide sequence ID" value="NZ_JAJJBV010000012.1"/>
</dbReference>
<feature type="coiled-coil region" evidence="1">
    <location>
        <begin position="54"/>
        <end position="88"/>
    </location>
</feature>
<dbReference type="Proteomes" id="UP000075430">
    <property type="component" value="Unassembled WGS sequence"/>
</dbReference>
<accession>A0A150FBI1</accession>